<feature type="transmembrane region" description="Helical" evidence="9">
    <location>
        <begin position="105"/>
        <end position="131"/>
    </location>
</feature>
<feature type="domain" description="ABC transmembrane type-1" evidence="11">
    <location>
        <begin position="305"/>
        <end position="569"/>
    </location>
</feature>
<dbReference type="InterPro" id="IPR003593">
    <property type="entry name" value="AAA+_ATPase"/>
</dbReference>
<evidence type="ECO:0000256" key="2">
    <source>
        <dbReference type="ARBA" id="ARBA00022448"/>
    </source>
</evidence>
<dbReference type="FunFam" id="1.20.1560.10:FF:000010">
    <property type="entry name" value="Multidrug resistance-associated ABC transporter"/>
    <property type="match status" value="1"/>
</dbReference>
<accession>A0A9P6UMR7</accession>
<dbReference type="FunFam" id="3.40.50.300:FF:000997">
    <property type="entry name" value="Multidrug resistance-associated protein 1"/>
    <property type="match status" value="1"/>
</dbReference>
<evidence type="ECO:0000313" key="12">
    <source>
        <dbReference type="EMBL" id="KAG0311607.1"/>
    </source>
</evidence>
<reference evidence="12" key="1">
    <citation type="journal article" date="2020" name="Fungal Divers.">
        <title>Resolving the Mortierellaceae phylogeny through synthesis of multi-gene phylogenetics and phylogenomics.</title>
        <authorList>
            <person name="Vandepol N."/>
            <person name="Liber J."/>
            <person name="Desiro A."/>
            <person name="Na H."/>
            <person name="Kennedy M."/>
            <person name="Barry K."/>
            <person name="Grigoriev I.V."/>
            <person name="Miller A.N."/>
            <person name="O'Donnell K."/>
            <person name="Stajich J.E."/>
            <person name="Bonito G."/>
        </authorList>
    </citation>
    <scope>NUCLEOTIDE SEQUENCE</scope>
    <source>
        <strain evidence="12">REB-010B</strain>
    </source>
</reference>
<feature type="transmembrane region" description="Helical" evidence="9">
    <location>
        <begin position="512"/>
        <end position="535"/>
    </location>
</feature>
<dbReference type="GO" id="GO:0016020">
    <property type="term" value="C:membrane"/>
    <property type="evidence" value="ECO:0007669"/>
    <property type="project" value="UniProtKB-SubCell"/>
</dbReference>
<evidence type="ECO:0000256" key="4">
    <source>
        <dbReference type="ARBA" id="ARBA00022741"/>
    </source>
</evidence>
<dbReference type="PROSITE" id="PS50929">
    <property type="entry name" value="ABC_TM1F"/>
    <property type="match status" value="2"/>
</dbReference>
<dbReference type="GO" id="GO:0140359">
    <property type="term" value="F:ABC-type transporter activity"/>
    <property type="evidence" value="ECO:0007669"/>
    <property type="project" value="InterPro"/>
</dbReference>
<sequence length="1285" mass="142673">MNAATSALPSVKGSSPFALCVETSSPSITDPCFQNIYLLTLPAAFALVLFVFRLYWLAHHGKPHNFGKTAWIYWPSQVLMVLSCAILLAELVAPAEHHDLPAKLATIFMLLAWYLNTTASYILTIECLLSIKSFAIVLNRLESKYSIRASDFILSYYIAALLGNGVSLYAAYQLPRDTLQYQCRYFVTLLLGFTVQAWPRGQTQVQLDSGASAFEKANIISRLSFHYIQHIMSIGYKCPLELNDIANLMPERIKSKNAYPTLAITWTQRLTTFLALSKDQQEKKQSWLLLKTIAATYGWTGWVPIVLCRVFSTTLIFFQPLLLGRILDFMQSSTSDNPQPLISGVVLAFLMFTVALLSSVAGAQLTQLNADRGMEIRTGLIGLIYRKSLRLSPEARRTQTAGSISNHFSVDSEKWVDGLETLPQWISTPIDVTVALWMLYRQLGWCALVGLFTIFILVPLQKKVSIIFSNFDNTKLTAMDSRIRLATELFTSIRTIKLYAWEMEIMRRSGMVFAAMTITFSTTMFMSLLSFGIYATVGGPGGTPGEITPKTIFVSLALFGLLSRPISRMDHLLHDTAAILVSTRRIQAFLLSEELPQSPSVSSSVLHRDDERAVTVQEGVFSWSNLQTESSKTQTTATENTPLLTDADSPSTTSGTPTLKDITFSLKAGSLTAVVGRIGQGKSSLLSALIGDMYQYDGSVLLNGTVAYVAQEAWIMNCTVKDNILFGKPLDQDRYERVLKACSLLQDIDMLPAGDQTEIGERGINLSGGQKQRVSLARAAYHDADIYLLDDPLSAVDAHVDQHLWLNLIGPAGLLKDKTRILVTHGIHHLGEVDNIMVMKDGTISEFGHFDTLIVARQGFYELNLEFSTASKRRKHARNSQSDQQQDCVDSDGDSSNDAETQTVVSAESQSKKGGNNNVATLVEAEKMVKGSVGWNMFLVWAKAASYNNIAAIFVLYVFVQAAKVSTNFWLRYWSDTASQNKYTVTQFLVIYGALTLAFMSFNMVLFYVSNVETKLKAARRLHDRLLSSLLRQPMSFFDTTPVGRIINRFSSDVDAIDEMIIWNFVDVVYALVAIGATFVVISTSTPLFLVVVPPIALAYLHIHVYFISSSQPLKRFMSVSKSPLYQHFGETLAGASTIRAMAATPRFIDMNSQKADIAAETTLAFGISSRWLKMRLEFLGALIVFAAALLAVLNYGQLSASAVGLSLTYAISITADITCLFRAWSEMTNRLISVERIDEYSELKPEAPEETGVRLPENWPSRGNITFKDYSARYREGLDLVLNH</sequence>
<evidence type="ECO:0000256" key="6">
    <source>
        <dbReference type="ARBA" id="ARBA00022989"/>
    </source>
</evidence>
<dbReference type="InterPro" id="IPR011527">
    <property type="entry name" value="ABC1_TM_dom"/>
</dbReference>
<proteinExistence type="predicted"/>
<feature type="non-terminal residue" evidence="12">
    <location>
        <position position="1"/>
    </location>
</feature>
<evidence type="ECO:0000259" key="10">
    <source>
        <dbReference type="PROSITE" id="PS50893"/>
    </source>
</evidence>
<feature type="transmembrane region" description="Helical" evidence="9">
    <location>
        <begin position="938"/>
        <end position="960"/>
    </location>
</feature>
<feature type="transmembrane region" description="Helical" evidence="9">
    <location>
        <begin position="299"/>
        <end position="323"/>
    </location>
</feature>
<evidence type="ECO:0000256" key="5">
    <source>
        <dbReference type="ARBA" id="ARBA00022840"/>
    </source>
</evidence>
<evidence type="ECO:0000256" key="9">
    <source>
        <dbReference type="SAM" id="Phobius"/>
    </source>
</evidence>
<feature type="transmembrane region" description="Helical" evidence="9">
    <location>
        <begin position="1088"/>
        <end position="1108"/>
    </location>
</feature>
<dbReference type="CDD" id="cd03250">
    <property type="entry name" value="ABCC_MRP_domain1"/>
    <property type="match status" value="1"/>
</dbReference>
<dbReference type="CDD" id="cd18603">
    <property type="entry name" value="ABC_6TM_MRP1_2_3_6_D2_like"/>
    <property type="match status" value="1"/>
</dbReference>
<organism evidence="12 13">
    <name type="scientific">Dissophora globulifera</name>
    <dbReference type="NCBI Taxonomy" id="979702"/>
    <lineage>
        <taxon>Eukaryota</taxon>
        <taxon>Fungi</taxon>
        <taxon>Fungi incertae sedis</taxon>
        <taxon>Mucoromycota</taxon>
        <taxon>Mortierellomycotina</taxon>
        <taxon>Mortierellomycetes</taxon>
        <taxon>Mortierellales</taxon>
        <taxon>Mortierellaceae</taxon>
        <taxon>Dissophora</taxon>
    </lineage>
</organism>
<dbReference type="Gene3D" id="3.40.50.300">
    <property type="entry name" value="P-loop containing nucleotide triphosphate hydrolases"/>
    <property type="match status" value="1"/>
</dbReference>
<keyword evidence="5" id="KW-0067">ATP-binding</keyword>
<dbReference type="GO" id="GO:0005524">
    <property type="term" value="F:ATP binding"/>
    <property type="evidence" value="ECO:0007669"/>
    <property type="project" value="UniProtKB-KW"/>
</dbReference>
<feature type="region of interest" description="Disordered" evidence="8">
    <location>
        <begin position="631"/>
        <end position="655"/>
    </location>
</feature>
<dbReference type="PROSITE" id="PS50893">
    <property type="entry name" value="ABC_TRANSPORTER_2"/>
    <property type="match status" value="1"/>
</dbReference>
<dbReference type="PANTHER" id="PTHR24223">
    <property type="entry name" value="ATP-BINDING CASSETTE SUB-FAMILY C"/>
    <property type="match status" value="1"/>
</dbReference>
<dbReference type="InterPro" id="IPR050173">
    <property type="entry name" value="ABC_transporter_C-like"/>
</dbReference>
<feature type="transmembrane region" description="Helical" evidence="9">
    <location>
        <begin position="344"/>
        <end position="365"/>
    </location>
</feature>
<keyword evidence="13" id="KW-1185">Reference proteome</keyword>
<dbReference type="Proteomes" id="UP000738325">
    <property type="component" value="Unassembled WGS sequence"/>
</dbReference>
<feature type="transmembrane region" description="Helical" evidence="9">
    <location>
        <begin position="547"/>
        <end position="563"/>
    </location>
</feature>
<evidence type="ECO:0000256" key="3">
    <source>
        <dbReference type="ARBA" id="ARBA00022692"/>
    </source>
</evidence>
<feature type="transmembrane region" description="Helical" evidence="9">
    <location>
        <begin position="70"/>
        <end position="93"/>
    </location>
</feature>
<evidence type="ECO:0000313" key="13">
    <source>
        <dbReference type="Proteomes" id="UP000738325"/>
    </source>
</evidence>
<feature type="domain" description="ABC transmembrane type-1" evidence="11">
    <location>
        <begin position="951"/>
        <end position="1230"/>
    </location>
</feature>
<comment type="caution">
    <text evidence="12">The sequence shown here is derived from an EMBL/GenBank/DDBJ whole genome shotgun (WGS) entry which is preliminary data.</text>
</comment>
<dbReference type="Pfam" id="PF00005">
    <property type="entry name" value="ABC_tran"/>
    <property type="match status" value="1"/>
</dbReference>
<feature type="transmembrane region" description="Helical" evidence="9">
    <location>
        <begin position="989"/>
        <end position="1010"/>
    </location>
</feature>
<name>A0A9P6UMR7_9FUNG</name>
<dbReference type="InterPro" id="IPR044746">
    <property type="entry name" value="ABCC_6TM_D1"/>
</dbReference>
<feature type="domain" description="ABC transporter" evidence="10">
    <location>
        <begin position="644"/>
        <end position="866"/>
    </location>
</feature>
<feature type="transmembrane region" description="Helical" evidence="9">
    <location>
        <begin position="152"/>
        <end position="172"/>
    </location>
</feature>
<dbReference type="PROSITE" id="PS00211">
    <property type="entry name" value="ABC_TRANSPORTER_1"/>
    <property type="match status" value="1"/>
</dbReference>
<dbReference type="InterPro" id="IPR017871">
    <property type="entry name" value="ABC_transporter-like_CS"/>
</dbReference>
<dbReference type="SUPFAM" id="SSF90123">
    <property type="entry name" value="ABC transporter transmembrane region"/>
    <property type="match status" value="2"/>
</dbReference>
<keyword evidence="6 9" id="KW-1133">Transmembrane helix</keyword>
<keyword evidence="4" id="KW-0547">Nucleotide-binding</keyword>
<feature type="transmembrane region" description="Helical" evidence="9">
    <location>
        <begin position="1203"/>
        <end position="1225"/>
    </location>
</feature>
<feature type="transmembrane region" description="Helical" evidence="9">
    <location>
        <begin position="1179"/>
        <end position="1197"/>
    </location>
</feature>
<protein>
    <submittedName>
        <fullName evidence="12">Uncharacterized protein</fullName>
    </submittedName>
</protein>
<keyword evidence="3 9" id="KW-0812">Transmembrane</keyword>
<dbReference type="Gene3D" id="1.20.1560.10">
    <property type="entry name" value="ABC transporter type 1, transmembrane domain"/>
    <property type="match status" value="2"/>
</dbReference>
<keyword evidence="7 9" id="KW-0472">Membrane</keyword>
<feature type="transmembrane region" description="Helical" evidence="9">
    <location>
        <begin position="36"/>
        <end position="58"/>
    </location>
</feature>
<evidence type="ECO:0000256" key="7">
    <source>
        <dbReference type="ARBA" id="ARBA00023136"/>
    </source>
</evidence>
<evidence type="ECO:0000256" key="1">
    <source>
        <dbReference type="ARBA" id="ARBA00004141"/>
    </source>
</evidence>
<feature type="transmembrane region" description="Helical" evidence="9">
    <location>
        <begin position="442"/>
        <end position="460"/>
    </location>
</feature>
<dbReference type="SUPFAM" id="SSF52540">
    <property type="entry name" value="P-loop containing nucleoside triphosphate hydrolases"/>
    <property type="match status" value="1"/>
</dbReference>
<feature type="region of interest" description="Disordered" evidence="8">
    <location>
        <begin position="874"/>
        <end position="915"/>
    </location>
</feature>
<dbReference type="Pfam" id="PF00664">
    <property type="entry name" value="ABC_membrane"/>
    <property type="match status" value="2"/>
</dbReference>
<dbReference type="GO" id="GO:0016887">
    <property type="term" value="F:ATP hydrolysis activity"/>
    <property type="evidence" value="ECO:0007669"/>
    <property type="project" value="InterPro"/>
</dbReference>
<keyword evidence="2" id="KW-0813">Transport</keyword>
<dbReference type="InterPro" id="IPR003439">
    <property type="entry name" value="ABC_transporter-like_ATP-bd"/>
</dbReference>
<dbReference type="CDD" id="cd18579">
    <property type="entry name" value="ABC_6TM_ABCC_D1"/>
    <property type="match status" value="1"/>
</dbReference>
<dbReference type="SMART" id="SM00382">
    <property type="entry name" value="AAA"/>
    <property type="match status" value="1"/>
</dbReference>
<comment type="subcellular location">
    <subcellularLocation>
        <location evidence="1">Membrane</location>
        <topology evidence="1">Multi-pass membrane protein</topology>
    </subcellularLocation>
</comment>
<evidence type="ECO:0000256" key="8">
    <source>
        <dbReference type="SAM" id="MobiDB-lite"/>
    </source>
</evidence>
<feature type="transmembrane region" description="Helical" evidence="9">
    <location>
        <begin position="1061"/>
        <end position="1082"/>
    </location>
</feature>
<dbReference type="OrthoDB" id="6500128at2759"/>
<dbReference type="InterPro" id="IPR036640">
    <property type="entry name" value="ABC1_TM_sf"/>
</dbReference>
<evidence type="ECO:0000259" key="11">
    <source>
        <dbReference type="PROSITE" id="PS50929"/>
    </source>
</evidence>
<dbReference type="EMBL" id="JAAAIP010000901">
    <property type="protein sequence ID" value="KAG0311607.1"/>
    <property type="molecule type" value="Genomic_DNA"/>
</dbReference>
<dbReference type="InterPro" id="IPR027417">
    <property type="entry name" value="P-loop_NTPase"/>
</dbReference>
<dbReference type="PANTHER" id="PTHR24223:SF399">
    <property type="entry name" value="ABC TRANSPORTER ATNG"/>
    <property type="match status" value="1"/>
</dbReference>
<feature type="compositionally biased region" description="Polar residues" evidence="8">
    <location>
        <begin position="898"/>
        <end position="915"/>
    </location>
</feature>
<gene>
    <name evidence="12" type="ORF">BGZ99_010060</name>
</gene>